<keyword evidence="2 5" id="KW-0812">Transmembrane</keyword>
<dbReference type="Proteomes" id="UP000515733">
    <property type="component" value="Chromosome"/>
</dbReference>
<evidence type="ECO:0000256" key="3">
    <source>
        <dbReference type="ARBA" id="ARBA00022989"/>
    </source>
</evidence>
<keyword evidence="1" id="KW-1003">Cell membrane</keyword>
<evidence type="ECO:0000256" key="5">
    <source>
        <dbReference type="SAM" id="Phobius"/>
    </source>
</evidence>
<dbReference type="RefSeq" id="WP_145770743.1">
    <property type="nucleotide sequence ID" value="NZ_LR778301.1"/>
</dbReference>
<feature type="domain" description="Lipopolysaccharide assembly protein A" evidence="6">
    <location>
        <begin position="22"/>
        <end position="80"/>
    </location>
</feature>
<dbReference type="KEGG" id="doe:DENOEST_3041"/>
<evidence type="ECO:0000313" key="8">
    <source>
        <dbReference type="Proteomes" id="UP000515733"/>
    </source>
</evidence>
<dbReference type="OrthoDB" id="7066519at2"/>
<dbReference type="EMBL" id="LR778301">
    <property type="protein sequence ID" value="CAB1370195.1"/>
    <property type="molecule type" value="Genomic_DNA"/>
</dbReference>
<dbReference type="InterPro" id="IPR010445">
    <property type="entry name" value="LapA_dom"/>
</dbReference>
<gene>
    <name evidence="7" type="ORF">DENOEST_3041</name>
</gene>
<evidence type="ECO:0000256" key="2">
    <source>
        <dbReference type="ARBA" id="ARBA00022692"/>
    </source>
</evidence>
<protein>
    <recommendedName>
        <fullName evidence="6">Lipopolysaccharide assembly protein A domain-containing protein</fullName>
    </recommendedName>
</protein>
<organism evidence="7 8">
    <name type="scientific">Denitratisoma oestradiolicum</name>
    <dbReference type="NCBI Taxonomy" id="311182"/>
    <lineage>
        <taxon>Bacteria</taxon>
        <taxon>Pseudomonadati</taxon>
        <taxon>Pseudomonadota</taxon>
        <taxon>Betaproteobacteria</taxon>
        <taxon>Nitrosomonadales</taxon>
        <taxon>Sterolibacteriaceae</taxon>
        <taxon>Denitratisoma</taxon>
    </lineage>
</organism>
<evidence type="ECO:0000259" key="6">
    <source>
        <dbReference type="Pfam" id="PF06305"/>
    </source>
</evidence>
<evidence type="ECO:0000256" key="4">
    <source>
        <dbReference type="ARBA" id="ARBA00023136"/>
    </source>
</evidence>
<keyword evidence="4 5" id="KW-0472">Membrane</keyword>
<keyword evidence="3 5" id="KW-1133">Transmembrane helix</keyword>
<sequence length="84" mass="9317">MKILIWLLRIVVFIALFGLAVKNSATVELRFFFDQHVLAPLSLVLLAAFAAGAMVGVTAALATLIRQKRELSLLRRQARAPETR</sequence>
<dbReference type="GO" id="GO:0005886">
    <property type="term" value="C:plasma membrane"/>
    <property type="evidence" value="ECO:0007669"/>
    <property type="project" value="InterPro"/>
</dbReference>
<name>A0A6S6Y129_9PROT</name>
<feature type="transmembrane region" description="Helical" evidence="5">
    <location>
        <begin position="40"/>
        <end position="65"/>
    </location>
</feature>
<evidence type="ECO:0000313" key="7">
    <source>
        <dbReference type="EMBL" id="CAB1370195.1"/>
    </source>
</evidence>
<dbReference type="Pfam" id="PF06305">
    <property type="entry name" value="LapA_dom"/>
    <property type="match status" value="1"/>
</dbReference>
<proteinExistence type="predicted"/>
<evidence type="ECO:0000256" key="1">
    <source>
        <dbReference type="ARBA" id="ARBA00022475"/>
    </source>
</evidence>
<dbReference type="AlphaFoldDB" id="A0A6S6Y129"/>
<keyword evidence="8" id="KW-1185">Reference proteome</keyword>
<accession>A0A6S6Y129</accession>
<reference evidence="7 8" key="1">
    <citation type="submission" date="2020-03" db="EMBL/GenBank/DDBJ databases">
        <authorList>
            <consortium name="Genoscope - CEA"/>
            <person name="William W."/>
        </authorList>
    </citation>
    <scope>NUCLEOTIDE SEQUENCE [LARGE SCALE GENOMIC DNA]</scope>
    <source>
        <strain evidence="8">DSM 16959</strain>
    </source>
</reference>